<sequence>MSTGLDGGAGERERGVEERSSAVDHHRSTLDRPTESAGVVSAPDPSIECVLPGDAGDTVGAATGRHGGQATSQQLIDDEAARVTGGAVDQDSFGCIHATIVGVTPNPTRASETTTYV</sequence>
<evidence type="ECO:0000256" key="1">
    <source>
        <dbReference type="SAM" id="MobiDB-lite"/>
    </source>
</evidence>
<dbReference type="Proteomes" id="UP000320693">
    <property type="component" value="Unassembled WGS sequence"/>
</dbReference>
<gene>
    <name evidence="2" type="ORF">PSA01_65510</name>
</gene>
<name>A0ABQ0S9D2_9PSEU</name>
<feature type="compositionally biased region" description="Low complexity" evidence="1">
    <location>
        <begin position="53"/>
        <end position="64"/>
    </location>
</feature>
<organism evidence="2 3">
    <name type="scientific">Pseudonocardia saturnea</name>
    <dbReference type="NCBI Taxonomy" id="33909"/>
    <lineage>
        <taxon>Bacteria</taxon>
        <taxon>Bacillati</taxon>
        <taxon>Actinomycetota</taxon>
        <taxon>Actinomycetes</taxon>
        <taxon>Pseudonocardiales</taxon>
        <taxon>Pseudonocardiaceae</taxon>
        <taxon>Pseudonocardia</taxon>
    </lineage>
</organism>
<feature type="compositionally biased region" description="Basic and acidic residues" evidence="1">
    <location>
        <begin position="9"/>
        <end position="34"/>
    </location>
</feature>
<accession>A0ABQ0S9D2</accession>
<reference evidence="2 3" key="1">
    <citation type="submission" date="2019-06" db="EMBL/GenBank/DDBJ databases">
        <title>Whole genome shotgun sequence of Pseudonocardia saturnea NBRC 14499.</title>
        <authorList>
            <person name="Hosoyama A."/>
            <person name="Uohara A."/>
            <person name="Ohji S."/>
            <person name="Ichikawa N."/>
        </authorList>
    </citation>
    <scope>NUCLEOTIDE SEQUENCE [LARGE SCALE GENOMIC DNA]</scope>
    <source>
        <strain evidence="2 3">NBRC 14499</strain>
    </source>
</reference>
<protein>
    <submittedName>
        <fullName evidence="2">Uncharacterized protein</fullName>
    </submittedName>
</protein>
<keyword evidence="3" id="KW-1185">Reference proteome</keyword>
<comment type="caution">
    <text evidence="2">The sequence shown here is derived from an EMBL/GenBank/DDBJ whole genome shotgun (WGS) entry which is preliminary data.</text>
</comment>
<evidence type="ECO:0000313" key="3">
    <source>
        <dbReference type="Proteomes" id="UP000320693"/>
    </source>
</evidence>
<proteinExistence type="predicted"/>
<evidence type="ECO:0000313" key="2">
    <source>
        <dbReference type="EMBL" id="GEC29522.1"/>
    </source>
</evidence>
<feature type="region of interest" description="Disordered" evidence="1">
    <location>
        <begin position="1"/>
        <end position="73"/>
    </location>
</feature>
<dbReference type="EMBL" id="BJNH01000133">
    <property type="protein sequence ID" value="GEC29522.1"/>
    <property type="molecule type" value="Genomic_DNA"/>
</dbReference>